<reference evidence="3" key="2">
    <citation type="submission" date="2025-08" db="UniProtKB">
        <authorList>
            <consortium name="RefSeq"/>
        </authorList>
    </citation>
    <scope>IDENTIFICATION</scope>
    <source>
        <strain evidence="3">J_2021</strain>
        <tissue evidence="3">Erythrocytes</tissue>
    </source>
</reference>
<dbReference type="KEGG" id="xla:121402208"/>
<reference evidence="2" key="1">
    <citation type="submission" date="2024-06" db="UniProtKB">
        <authorList>
            <consortium name="RefSeq"/>
        </authorList>
    </citation>
    <scope>NUCLEOTIDE SEQUENCE [LARGE SCALE GENOMIC DNA]</scope>
    <source>
        <strain evidence="2">J_2021</strain>
    </source>
</reference>
<feature type="chain" id="PRO_5035266405" evidence="1">
    <location>
        <begin position="22"/>
        <end position="156"/>
    </location>
</feature>
<dbReference type="PROSITE" id="PS51257">
    <property type="entry name" value="PROKAR_LIPOPROTEIN"/>
    <property type="match status" value="1"/>
</dbReference>
<dbReference type="AlphaFoldDB" id="A0A8J1MS30"/>
<accession>A0A8J1MS30</accession>
<evidence type="ECO:0000256" key="1">
    <source>
        <dbReference type="SAM" id="SignalP"/>
    </source>
</evidence>
<organism evidence="2 3">
    <name type="scientific">Xenopus laevis</name>
    <name type="common">African clawed frog</name>
    <dbReference type="NCBI Taxonomy" id="8355"/>
    <lineage>
        <taxon>Eukaryota</taxon>
        <taxon>Metazoa</taxon>
        <taxon>Chordata</taxon>
        <taxon>Craniata</taxon>
        <taxon>Vertebrata</taxon>
        <taxon>Euteleostomi</taxon>
        <taxon>Amphibia</taxon>
        <taxon>Batrachia</taxon>
        <taxon>Anura</taxon>
        <taxon>Pipoidea</taxon>
        <taxon>Pipidae</taxon>
        <taxon>Xenopodinae</taxon>
        <taxon>Xenopus</taxon>
        <taxon>Xenopus</taxon>
    </lineage>
</organism>
<protein>
    <submittedName>
        <fullName evidence="3">Uncharacterized protein LOC121402208</fullName>
    </submittedName>
</protein>
<feature type="signal peptide" evidence="1">
    <location>
        <begin position="1"/>
        <end position="21"/>
    </location>
</feature>
<sequence length="156" mass="16796">MKIAAVFLLVALSSCFDSSTALVNTDLVSCLKTLLVKNTPDLIKELQRLLCLYKQGKDENNEALYRQFLKELDTLLQTAGCSLDQILGTKDVLETTTDKVGDVASDVAQKLLEAVDFLQVLGTVLNTVCDLTKQPLGSVSDILGISLPSLTGSLGF</sequence>
<evidence type="ECO:0000313" key="2">
    <source>
        <dbReference type="Proteomes" id="UP000186698"/>
    </source>
</evidence>
<dbReference type="Proteomes" id="UP000186698">
    <property type="component" value="Chromosome 3S"/>
</dbReference>
<dbReference type="GeneID" id="121402208"/>
<proteinExistence type="predicted"/>
<keyword evidence="1" id="KW-0732">Signal</keyword>
<name>A0A8J1MS30_XENLA</name>
<gene>
    <name evidence="3" type="primary">LOC121402208</name>
</gene>
<keyword evidence="2" id="KW-1185">Reference proteome</keyword>
<dbReference type="OrthoDB" id="9906952at2759"/>
<dbReference type="RefSeq" id="XP_041444634.1">
    <property type="nucleotide sequence ID" value="XM_041588700.1"/>
</dbReference>
<evidence type="ECO:0000313" key="3">
    <source>
        <dbReference type="RefSeq" id="XP_041444634.1"/>
    </source>
</evidence>